<dbReference type="PANTHER" id="PTHR10174">
    <property type="entry name" value="ALPHA-TOCOPHEROL TRANSFER PROTEIN-RELATED"/>
    <property type="match status" value="1"/>
</dbReference>
<dbReference type="OrthoDB" id="1434354at2759"/>
<dbReference type="PRINTS" id="PR00180">
    <property type="entry name" value="CRETINALDHBP"/>
</dbReference>
<name>A0A7R8YRN0_HERIL</name>
<dbReference type="Gene3D" id="1.10.8.20">
    <property type="entry name" value="N-terminal domain of phosphatidylinositol transfer protein sec14p"/>
    <property type="match status" value="1"/>
</dbReference>
<dbReference type="SUPFAM" id="SSF46938">
    <property type="entry name" value="CRAL/TRIO N-terminal domain"/>
    <property type="match status" value="1"/>
</dbReference>
<dbReference type="SUPFAM" id="SSF52087">
    <property type="entry name" value="CRAL/TRIO domain"/>
    <property type="match status" value="1"/>
</dbReference>
<reference evidence="2 3" key="1">
    <citation type="submission" date="2020-11" db="EMBL/GenBank/DDBJ databases">
        <authorList>
            <person name="Wallbank WR R."/>
            <person name="Pardo Diaz C."/>
            <person name="Kozak K."/>
            <person name="Martin S."/>
            <person name="Jiggins C."/>
            <person name="Moest M."/>
            <person name="Warren A I."/>
            <person name="Generalovic N T."/>
            <person name="Byers J.R.P. K."/>
            <person name="Montejo-Kovacevich G."/>
            <person name="Yen C E."/>
        </authorList>
    </citation>
    <scope>NUCLEOTIDE SEQUENCE [LARGE SCALE GENOMIC DNA]</scope>
</reference>
<feature type="domain" description="CRAL-TRIO" evidence="1">
    <location>
        <begin position="114"/>
        <end position="278"/>
    </location>
</feature>
<dbReference type="InterPro" id="IPR036865">
    <property type="entry name" value="CRAL-TRIO_dom_sf"/>
</dbReference>
<dbReference type="GO" id="GO:1902936">
    <property type="term" value="F:phosphatidylinositol bisphosphate binding"/>
    <property type="evidence" value="ECO:0007669"/>
    <property type="project" value="TreeGrafter"/>
</dbReference>
<dbReference type="PANTHER" id="PTHR10174:SF120">
    <property type="entry name" value="CELLULAR RETINALDEHYDE BINDING PROTEIN"/>
    <property type="match status" value="1"/>
</dbReference>
<dbReference type="Pfam" id="PF00650">
    <property type="entry name" value="CRAL_TRIO"/>
    <property type="match status" value="1"/>
</dbReference>
<dbReference type="AlphaFoldDB" id="A0A7R8YRN0"/>
<accession>A0A7R8YRN0</accession>
<dbReference type="InterPro" id="IPR011074">
    <property type="entry name" value="CRAL/TRIO_N_dom"/>
</dbReference>
<dbReference type="FunCoup" id="A0A7R8YRN0">
    <property type="interactions" value="45"/>
</dbReference>
<dbReference type="InParanoid" id="A0A7R8YRN0"/>
<protein>
    <recommendedName>
        <fullName evidence="1">CRAL-TRIO domain-containing protein</fullName>
    </recommendedName>
</protein>
<dbReference type="PROSITE" id="PS50191">
    <property type="entry name" value="CRAL_TRIO"/>
    <property type="match status" value="1"/>
</dbReference>
<dbReference type="InterPro" id="IPR001251">
    <property type="entry name" value="CRAL-TRIO_dom"/>
</dbReference>
<dbReference type="Gene3D" id="1.20.5.1200">
    <property type="entry name" value="Alpha-tocopherol transfer"/>
    <property type="match status" value="1"/>
</dbReference>
<dbReference type="SMART" id="SM00516">
    <property type="entry name" value="SEC14"/>
    <property type="match status" value="1"/>
</dbReference>
<dbReference type="EMBL" id="LR899010">
    <property type="protein sequence ID" value="CAD7083046.1"/>
    <property type="molecule type" value="Genomic_DNA"/>
</dbReference>
<dbReference type="SMART" id="SM01100">
    <property type="entry name" value="CRAL_TRIO_N"/>
    <property type="match status" value="1"/>
</dbReference>
<sequence>MTSTKVLCNYHWNNDEILKKIPDDEEDLTVSEIAQKVARKELREDKMAREQCLHNLKSWLRKNDDVGNVRLDDRFLLRFLRVKKFSIPMAQQTILKYLNLRKTFPHMAANLDYLDPKVNSLISNGYLVPSPIRDKHGRRVIIAFSSKLNPKVYTSHDMARAHFITYETLLEDPENQILGFTHVGDFSGLTAAHITIWNPTEFARIIKWGEQSVPVRHKGIHLVNLPSSVKWILDFVKTRVSSKIKDRFFIYSNLKELHKQVDPACLPAEMGGKIPLKDMIESWKRELAAKRDLLLALDDMKLFSDRGIISSRDRNNNGNNDKGTNVYAAQLESIAGSFRKLEFD</sequence>
<dbReference type="InterPro" id="IPR036273">
    <property type="entry name" value="CRAL/TRIO_N_dom_sf"/>
</dbReference>
<evidence type="ECO:0000259" key="1">
    <source>
        <dbReference type="PROSITE" id="PS50191"/>
    </source>
</evidence>
<keyword evidence="3" id="KW-1185">Reference proteome</keyword>
<dbReference type="GO" id="GO:0016020">
    <property type="term" value="C:membrane"/>
    <property type="evidence" value="ECO:0007669"/>
    <property type="project" value="TreeGrafter"/>
</dbReference>
<evidence type="ECO:0000313" key="2">
    <source>
        <dbReference type="EMBL" id="CAD7083046.1"/>
    </source>
</evidence>
<dbReference type="OMA" id="FPHMSTQ"/>
<dbReference type="Proteomes" id="UP000594454">
    <property type="component" value="Chromosome 2"/>
</dbReference>
<organism evidence="2 3">
    <name type="scientific">Hermetia illucens</name>
    <name type="common">Black soldier fly</name>
    <dbReference type="NCBI Taxonomy" id="343691"/>
    <lineage>
        <taxon>Eukaryota</taxon>
        <taxon>Metazoa</taxon>
        <taxon>Ecdysozoa</taxon>
        <taxon>Arthropoda</taxon>
        <taxon>Hexapoda</taxon>
        <taxon>Insecta</taxon>
        <taxon>Pterygota</taxon>
        <taxon>Neoptera</taxon>
        <taxon>Endopterygota</taxon>
        <taxon>Diptera</taxon>
        <taxon>Brachycera</taxon>
        <taxon>Stratiomyomorpha</taxon>
        <taxon>Stratiomyidae</taxon>
        <taxon>Hermetiinae</taxon>
        <taxon>Hermetia</taxon>
    </lineage>
</organism>
<gene>
    <name evidence="2" type="ORF">HERILL_LOCUS6033</name>
</gene>
<dbReference type="CDD" id="cd00170">
    <property type="entry name" value="SEC14"/>
    <property type="match status" value="1"/>
</dbReference>
<evidence type="ECO:0000313" key="3">
    <source>
        <dbReference type="Proteomes" id="UP000594454"/>
    </source>
</evidence>
<dbReference type="Gene3D" id="3.40.525.10">
    <property type="entry name" value="CRAL-TRIO lipid binding domain"/>
    <property type="match status" value="1"/>
</dbReference>
<proteinExistence type="predicted"/>